<dbReference type="EMBL" id="BMFV01000031">
    <property type="protein sequence ID" value="GGH86257.1"/>
    <property type="molecule type" value="Genomic_DNA"/>
</dbReference>
<evidence type="ECO:0000313" key="2">
    <source>
        <dbReference type="EMBL" id="GGH86257.1"/>
    </source>
</evidence>
<dbReference type="InterPro" id="IPR012337">
    <property type="entry name" value="RNaseH-like_sf"/>
</dbReference>
<dbReference type="PANTHER" id="PTHR38462">
    <property type="entry name" value="EXONUCLEASE-LIKE PROTEIN"/>
    <property type="match status" value="1"/>
</dbReference>
<sequence length="427" mass="49307">MRTLMSLKKQLDRYKKHLKQPGHVEKETTPRVSLTDIQLEKSMKEAAGQLGASILTHEQEAILVKEQRVSLQEKYGRYPLADIHEAVAMWQNDLVEHPLSAAGRKASDLLFFDTETTGLQSGAGHMIFLLGCGWIQGEDFVVKQYFLPGPGHETAFYYHFLKDVTDLTNLVTFNGKSFDWPRVKTRVQFVRERVPMLPAFGHYDLLHASRRLWKEDWENVRLQTIEEKVLELGRAGDVPGHMAPFLYFQFLKSPKASLIEGIFKHNYDDIKTLLVLYIHLTHLLHGKNVQRTPKESYAIAHWFASLGMTREAIIVLRALTDTDTNHDKSRAGAYQLLGECYKKLGENDLALQYYHYVVGELDYPSVNSCIEIAKILEHQKQDYEQAMYYGEKALEILDKKKIINKGKYHKMRAEVLHRLARLQHKSK</sequence>
<organism evidence="2 3">
    <name type="scientific">Pullulanibacillus pueri</name>
    <dbReference type="NCBI Taxonomy" id="1437324"/>
    <lineage>
        <taxon>Bacteria</taxon>
        <taxon>Bacillati</taxon>
        <taxon>Bacillota</taxon>
        <taxon>Bacilli</taxon>
        <taxon>Bacillales</taxon>
        <taxon>Sporolactobacillaceae</taxon>
        <taxon>Pullulanibacillus</taxon>
    </lineage>
</organism>
<protein>
    <recommendedName>
        <fullName evidence="1">YprB ribonuclease H-like domain-containing protein</fullName>
    </recommendedName>
</protein>
<dbReference type="Gene3D" id="1.25.40.10">
    <property type="entry name" value="Tetratricopeptide repeat domain"/>
    <property type="match status" value="1"/>
</dbReference>
<proteinExistence type="predicted"/>
<dbReference type="AlphaFoldDB" id="A0A8J2ZZ46"/>
<evidence type="ECO:0000313" key="3">
    <source>
        <dbReference type="Proteomes" id="UP000656813"/>
    </source>
</evidence>
<dbReference type="InterPro" id="IPR038720">
    <property type="entry name" value="YprB_RNase_H-like_dom"/>
</dbReference>
<keyword evidence="3" id="KW-1185">Reference proteome</keyword>
<gene>
    <name evidence="2" type="primary">yprB</name>
    <name evidence="2" type="ORF">GCM10007096_33550</name>
</gene>
<dbReference type="InterPro" id="IPR011990">
    <property type="entry name" value="TPR-like_helical_dom_sf"/>
</dbReference>
<feature type="domain" description="YprB ribonuclease H-like" evidence="1">
    <location>
        <begin position="110"/>
        <end position="280"/>
    </location>
</feature>
<evidence type="ECO:0000259" key="1">
    <source>
        <dbReference type="Pfam" id="PF13482"/>
    </source>
</evidence>
<dbReference type="PANTHER" id="PTHR38462:SF1">
    <property type="entry name" value="YPRB RIBONUCLEASE H-LIKE DOMAIN-CONTAINING PROTEIN"/>
    <property type="match status" value="1"/>
</dbReference>
<dbReference type="Proteomes" id="UP000656813">
    <property type="component" value="Unassembled WGS sequence"/>
</dbReference>
<dbReference type="Pfam" id="PF13482">
    <property type="entry name" value="RNase_H_2"/>
    <property type="match status" value="1"/>
</dbReference>
<comment type="caution">
    <text evidence="2">The sequence shown here is derived from an EMBL/GenBank/DDBJ whole genome shotgun (WGS) entry which is preliminary data.</text>
</comment>
<name>A0A8J2ZZ46_9BACL</name>
<dbReference type="SUPFAM" id="SSF53098">
    <property type="entry name" value="Ribonuclease H-like"/>
    <property type="match status" value="1"/>
</dbReference>
<reference evidence="2" key="2">
    <citation type="submission" date="2020-09" db="EMBL/GenBank/DDBJ databases">
        <authorList>
            <person name="Sun Q."/>
            <person name="Zhou Y."/>
        </authorList>
    </citation>
    <scope>NUCLEOTIDE SEQUENCE</scope>
    <source>
        <strain evidence="2">CGMCC 1.12777</strain>
    </source>
</reference>
<reference evidence="2" key="1">
    <citation type="journal article" date="2014" name="Int. J. Syst. Evol. Microbiol.">
        <title>Complete genome sequence of Corynebacterium casei LMG S-19264T (=DSM 44701T), isolated from a smear-ripened cheese.</title>
        <authorList>
            <consortium name="US DOE Joint Genome Institute (JGI-PGF)"/>
            <person name="Walter F."/>
            <person name="Albersmeier A."/>
            <person name="Kalinowski J."/>
            <person name="Ruckert C."/>
        </authorList>
    </citation>
    <scope>NUCLEOTIDE SEQUENCE</scope>
    <source>
        <strain evidence="2">CGMCC 1.12777</strain>
    </source>
</reference>
<dbReference type="SUPFAM" id="SSF48452">
    <property type="entry name" value="TPR-like"/>
    <property type="match status" value="1"/>
</dbReference>
<accession>A0A8J2ZZ46</accession>